<accession>A0A5B7DQQ7</accession>
<dbReference type="AlphaFoldDB" id="A0A5B7DQQ7"/>
<organism evidence="1 2">
    <name type="scientific">Portunus trituberculatus</name>
    <name type="common">Swimming crab</name>
    <name type="synonym">Neptunus trituberculatus</name>
    <dbReference type="NCBI Taxonomy" id="210409"/>
    <lineage>
        <taxon>Eukaryota</taxon>
        <taxon>Metazoa</taxon>
        <taxon>Ecdysozoa</taxon>
        <taxon>Arthropoda</taxon>
        <taxon>Crustacea</taxon>
        <taxon>Multicrustacea</taxon>
        <taxon>Malacostraca</taxon>
        <taxon>Eumalacostraca</taxon>
        <taxon>Eucarida</taxon>
        <taxon>Decapoda</taxon>
        <taxon>Pleocyemata</taxon>
        <taxon>Brachyura</taxon>
        <taxon>Eubrachyura</taxon>
        <taxon>Portunoidea</taxon>
        <taxon>Portunidae</taxon>
        <taxon>Portuninae</taxon>
        <taxon>Portunus</taxon>
    </lineage>
</organism>
<comment type="caution">
    <text evidence="1">The sequence shown here is derived from an EMBL/GenBank/DDBJ whole genome shotgun (WGS) entry which is preliminary data.</text>
</comment>
<reference evidence="1 2" key="1">
    <citation type="submission" date="2019-05" db="EMBL/GenBank/DDBJ databases">
        <title>Another draft genome of Portunus trituberculatus and its Hox gene families provides insights of decapod evolution.</title>
        <authorList>
            <person name="Jeong J.-H."/>
            <person name="Song I."/>
            <person name="Kim S."/>
            <person name="Choi T."/>
            <person name="Kim D."/>
            <person name="Ryu S."/>
            <person name="Kim W."/>
        </authorList>
    </citation>
    <scope>NUCLEOTIDE SEQUENCE [LARGE SCALE GENOMIC DNA]</scope>
    <source>
        <tissue evidence="1">Muscle</tissue>
    </source>
</reference>
<keyword evidence="2" id="KW-1185">Reference proteome</keyword>
<sequence length="112" mass="12840">MPPKVRERRPVFASGDVYSLAFLLQELTDSCIQPWLAVPLNRNDTRCKDYNDVIALTSAMRERRDDGSLFLHESRGATVGAWQWMQKQTLKPDMIAFLEHATGSGWQRVEES</sequence>
<proteinExistence type="predicted"/>
<evidence type="ECO:0000313" key="1">
    <source>
        <dbReference type="EMBL" id="MPC23728.1"/>
    </source>
</evidence>
<evidence type="ECO:0000313" key="2">
    <source>
        <dbReference type="Proteomes" id="UP000324222"/>
    </source>
</evidence>
<gene>
    <name evidence="1" type="ORF">E2C01_016788</name>
</gene>
<dbReference type="EMBL" id="VSRR010001245">
    <property type="protein sequence ID" value="MPC23728.1"/>
    <property type="molecule type" value="Genomic_DNA"/>
</dbReference>
<dbReference type="Proteomes" id="UP000324222">
    <property type="component" value="Unassembled WGS sequence"/>
</dbReference>
<name>A0A5B7DQQ7_PORTR</name>
<protein>
    <submittedName>
        <fullName evidence="1">Uncharacterized protein</fullName>
    </submittedName>
</protein>